<keyword evidence="2 6" id="KW-0479">Metal-binding</keyword>
<dbReference type="FunFam" id="1.10.1300.10:FF:000005">
    <property type="entry name" value="Phosphodiesterase"/>
    <property type="match status" value="1"/>
</dbReference>
<dbReference type="FunFam" id="3.30.450.40:FF:000001">
    <property type="entry name" value="Phosphodiesterase"/>
    <property type="match status" value="1"/>
</dbReference>
<evidence type="ECO:0000313" key="11">
    <source>
        <dbReference type="RefSeq" id="XP_026526455.1"/>
    </source>
</evidence>
<evidence type="ECO:0000256" key="4">
    <source>
        <dbReference type="PIRSR" id="PIRSR623088-1"/>
    </source>
</evidence>
<feature type="binding site" evidence="5">
    <location>
        <position position="642"/>
    </location>
    <ligand>
        <name>AMP</name>
        <dbReference type="ChEBI" id="CHEBI:456215"/>
    </ligand>
</feature>
<dbReference type="PROSITE" id="PS51845">
    <property type="entry name" value="PDEASE_I_2"/>
    <property type="match status" value="1"/>
</dbReference>
<feature type="binding site" evidence="6">
    <location>
        <position position="642"/>
    </location>
    <ligand>
        <name>Zn(2+)</name>
        <dbReference type="ChEBI" id="CHEBI:29105"/>
        <label>1</label>
    </ligand>
</feature>
<dbReference type="InterPro" id="IPR029016">
    <property type="entry name" value="GAF-like_dom_sf"/>
</dbReference>
<evidence type="ECO:0000313" key="10">
    <source>
        <dbReference type="Proteomes" id="UP000504612"/>
    </source>
</evidence>
<dbReference type="Pfam" id="PF00233">
    <property type="entry name" value="PDEase_I"/>
    <property type="match status" value="1"/>
</dbReference>
<proteinExistence type="inferred from homology"/>
<feature type="binding site" evidence="6">
    <location>
        <position position="521"/>
    </location>
    <ligand>
        <name>Zn(2+)</name>
        <dbReference type="ChEBI" id="CHEBI:29105"/>
        <label>1</label>
    </ligand>
</feature>
<dbReference type="InterPro" id="IPR023088">
    <property type="entry name" value="PDEase"/>
</dbReference>
<feature type="coiled-coil region" evidence="8">
    <location>
        <begin position="735"/>
        <end position="762"/>
    </location>
</feature>
<feature type="binding site" evidence="6">
    <location>
        <position position="522"/>
    </location>
    <ligand>
        <name>Zn(2+)</name>
        <dbReference type="ChEBI" id="CHEBI:29105"/>
        <label>2</label>
    </ligand>
</feature>
<dbReference type="CTD" id="5146"/>
<evidence type="ECO:0000256" key="3">
    <source>
        <dbReference type="ARBA" id="ARBA00022801"/>
    </source>
</evidence>
<feature type="binding site" evidence="6">
    <location>
        <position position="522"/>
    </location>
    <ligand>
        <name>Zn(2+)</name>
        <dbReference type="ChEBI" id="CHEBI:29105"/>
        <label>1</label>
    </ligand>
</feature>
<comment type="cofactor">
    <cofactor evidence="7">
        <name>a divalent metal cation</name>
        <dbReference type="ChEBI" id="CHEBI:60240"/>
    </cofactor>
    <text evidence="7">Binds 2 divalent metal cations per subunit. Site 1 may preferentially bind zinc ions, while site 2 has a preference for magnesium and/or manganese ions.</text>
</comment>
<protein>
    <recommendedName>
        <fullName evidence="7">Phosphodiesterase</fullName>
        <ecNumber evidence="7">3.1.4.-</ecNumber>
    </recommendedName>
</protein>
<organism evidence="10 11">
    <name type="scientific">Notechis scutatus</name>
    <name type="common">mainland tiger snake</name>
    <dbReference type="NCBI Taxonomy" id="8663"/>
    <lineage>
        <taxon>Eukaryota</taxon>
        <taxon>Metazoa</taxon>
        <taxon>Chordata</taxon>
        <taxon>Craniata</taxon>
        <taxon>Vertebrata</taxon>
        <taxon>Euteleostomi</taxon>
        <taxon>Lepidosauria</taxon>
        <taxon>Squamata</taxon>
        <taxon>Bifurcata</taxon>
        <taxon>Unidentata</taxon>
        <taxon>Episquamata</taxon>
        <taxon>Toxicofera</taxon>
        <taxon>Serpentes</taxon>
        <taxon>Colubroidea</taxon>
        <taxon>Elapidae</taxon>
        <taxon>Hydrophiinae</taxon>
        <taxon>Notechis</taxon>
    </lineage>
</organism>
<keyword evidence="1" id="KW-0140">cGMP</keyword>
<evidence type="ECO:0000256" key="1">
    <source>
        <dbReference type="ARBA" id="ARBA00022535"/>
    </source>
</evidence>
<evidence type="ECO:0000256" key="8">
    <source>
        <dbReference type="SAM" id="Coils"/>
    </source>
</evidence>
<feature type="binding site" evidence="5">
    <location>
        <position position="695"/>
    </location>
    <ligand>
        <name>AMP</name>
        <dbReference type="ChEBI" id="CHEBI:456215"/>
    </ligand>
</feature>
<dbReference type="Pfam" id="PF01590">
    <property type="entry name" value="GAF"/>
    <property type="match status" value="1"/>
</dbReference>
<dbReference type="SMART" id="SM00065">
    <property type="entry name" value="GAF"/>
    <property type="match status" value="1"/>
</dbReference>
<dbReference type="GO" id="GO:0004114">
    <property type="term" value="F:3',5'-cyclic-nucleotide phosphodiesterase activity"/>
    <property type="evidence" value="ECO:0007669"/>
    <property type="project" value="InterPro"/>
</dbReference>
<reference evidence="11" key="1">
    <citation type="submission" date="2025-08" db="UniProtKB">
        <authorList>
            <consortium name="RefSeq"/>
        </authorList>
    </citation>
    <scope>IDENTIFICATION</scope>
</reference>
<dbReference type="SUPFAM" id="SSF109604">
    <property type="entry name" value="HD-domain/PDEase-like"/>
    <property type="match status" value="1"/>
</dbReference>
<dbReference type="Gene3D" id="1.10.1300.10">
    <property type="entry name" value="3'5'-cyclic nucleotide phosphodiesterase, catalytic domain"/>
    <property type="match status" value="1"/>
</dbReference>
<feature type="domain" description="PDEase" evidence="9">
    <location>
        <begin position="405"/>
        <end position="738"/>
    </location>
</feature>
<gene>
    <name evidence="11" type="primary">PDE6C</name>
</gene>
<dbReference type="InterPro" id="IPR036971">
    <property type="entry name" value="PDEase_catalytic_dom_sf"/>
</dbReference>
<dbReference type="PANTHER" id="PTHR11347">
    <property type="entry name" value="CYCLIC NUCLEOTIDE PHOSPHODIESTERASE"/>
    <property type="match status" value="1"/>
</dbReference>
<dbReference type="AlphaFoldDB" id="A0A6J1U7V0"/>
<dbReference type="GO" id="GO:0007165">
    <property type="term" value="P:signal transduction"/>
    <property type="evidence" value="ECO:0007669"/>
    <property type="project" value="InterPro"/>
</dbReference>
<dbReference type="InterPro" id="IPR023174">
    <property type="entry name" value="PDEase_CS"/>
</dbReference>
<dbReference type="InterPro" id="IPR003018">
    <property type="entry name" value="GAF"/>
</dbReference>
<keyword evidence="3 7" id="KW-0378">Hydrolase</keyword>
<dbReference type="EC" id="3.1.4.-" evidence="7"/>
<dbReference type="SMART" id="SM00471">
    <property type="entry name" value="HDc"/>
    <property type="match status" value="1"/>
</dbReference>
<evidence type="ECO:0000256" key="2">
    <source>
        <dbReference type="ARBA" id="ARBA00022723"/>
    </source>
</evidence>
<dbReference type="CDD" id="cd00077">
    <property type="entry name" value="HDc"/>
    <property type="match status" value="1"/>
</dbReference>
<dbReference type="PROSITE" id="PS00126">
    <property type="entry name" value="PDEASE_I_1"/>
    <property type="match status" value="1"/>
</dbReference>
<feature type="binding site" evidence="5">
    <location>
        <begin position="481"/>
        <end position="485"/>
    </location>
    <ligand>
        <name>AMP</name>
        <dbReference type="ChEBI" id="CHEBI:456215"/>
    </ligand>
</feature>
<dbReference type="PRINTS" id="PR00387">
    <property type="entry name" value="PDIESTERASE1"/>
</dbReference>
<dbReference type="GeneID" id="113414001"/>
<evidence type="ECO:0000256" key="6">
    <source>
        <dbReference type="PIRSR" id="PIRSR623088-3"/>
    </source>
</evidence>
<keyword evidence="8" id="KW-0175">Coiled coil</keyword>
<evidence type="ECO:0000256" key="5">
    <source>
        <dbReference type="PIRSR" id="PIRSR623088-2"/>
    </source>
</evidence>
<accession>A0A6J1U7V0</accession>
<dbReference type="GO" id="GO:0046872">
    <property type="term" value="F:metal ion binding"/>
    <property type="evidence" value="ECO:0007669"/>
    <property type="project" value="UniProtKB-KW"/>
</dbReference>
<feature type="binding site" evidence="5">
    <location>
        <position position="522"/>
    </location>
    <ligand>
        <name>AMP</name>
        <dbReference type="ChEBI" id="CHEBI:456215"/>
    </ligand>
</feature>
<dbReference type="InterPro" id="IPR003607">
    <property type="entry name" value="HD/PDEase_dom"/>
</dbReference>
<evidence type="ECO:0000256" key="7">
    <source>
        <dbReference type="RuleBase" id="RU363067"/>
    </source>
</evidence>
<dbReference type="Gene3D" id="3.30.450.40">
    <property type="match status" value="2"/>
</dbReference>
<comment type="similarity">
    <text evidence="7">Belongs to the cyclic nucleotide phosphodiesterase family.</text>
</comment>
<feature type="active site" description="Proton donor" evidence="4">
    <location>
        <position position="481"/>
    </location>
</feature>
<keyword evidence="10" id="KW-1185">Reference proteome</keyword>
<dbReference type="RefSeq" id="XP_026526455.1">
    <property type="nucleotide sequence ID" value="XM_026670670.1"/>
</dbReference>
<sequence length="778" mass="90605">MGEINKEDVEKYLENNPQFAKEFYDKRLRPEALTNLFRVNTENLKEGVSFKEMTRVEECEILLELLSEIQNDEAGMEKISHKVLQRLAQLIAADKCSMFISRSRNGTPELASTLFDVTPTSSYDDNLVNPDKEIVFPLDIGIVGWTAHTKKSFNVPDVKKILLWSANKVFEELTDIERQFHKAMYTVRQHLNCERYSIGLLDMTKEKEFYDEWPIKLGEAEPYKGPKTPDGREINFYKIIDYFLHGEEQIQVIPSPPADHWCLVSGLPTYVAVNGFICNMMNPAADEYFTFQREPLDDSGWTVKNVLSLPIVNKKEEIVGVATFYNRKDAKPFDEYDEQITEMLTQFLGWSVLNPDTYEKLNKMENRKDIAQEMLMYQTIATPAEVKSILKCQEKLNQENFEDCNEKELAKILAEELPEPGSVELFEFRFSDFPVTDHDLIKCGIQMFFQLKVIEKFKVPPQVLTRWMYTIRKGYRDITYHNWRHGFNVGQTMFALLMTGRLKKYYTDLEAFAMVSAAFCHDIDHRGTNNLFQMKSAAPLARLHGSSILERHHLEYSKTLLQDESLNIFQNLNKRQHENVLHIFEVCIIATDLALYFKKRTMFQKIVDVTEKMEDENEAIKYITMDPTKKEVIMAMMMTGCDLSAITKPWEVQSKVALMVASEFWEQGDLERTVLQQQPIPLMDRAKKDELPKLQCGFIDFVCTFVYKEFSRFHKEITPMFDGLQNNRVEWKALGDIYDAKMKALEEEKKKLEDDGKKGEAYRNVLIQAIHGYIQTFP</sequence>
<dbReference type="SUPFAM" id="SSF55781">
    <property type="entry name" value="GAF domain-like"/>
    <property type="match status" value="2"/>
</dbReference>
<name>A0A6J1U7V0_9SAUR</name>
<feature type="binding site" evidence="6">
    <location>
        <position position="485"/>
    </location>
    <ligand>
        <name>Zn(2+)</name>
        <dbReference type="ChEBI" id="CHEBI:29105"/>
        <label>1</label>
    </ligand>
</feature>
<dbReference type="Proteomes" id="UP000504612">
    <property type="component" value="Unplaced"/>
</dbReference>
<dbReference type="InterPro" id="IPR002073">
    <property type="entry name" value="PDEase_catalytic_dom"/>
</dbReference>
<evidence type="ECO:0000259" key="9">
    <source>
        <dbReference type="PROSITE" id="PS51845"/>
    </source>
</evidence>